<name>K6WV42_9MICO</name>
<dbReference type="EMBL" id="BAHD01000030">
    <property type="protein sequence ID" value="GAB95972.1"/>
    <property type="molecule type" value="Genomic_DNA"/>
</dbReference>
<dbReference type="AlphaFoldDB" id="K6WV42"/>
<proteinExistence type="predicted"/>
<organism evidence="1 2">
    <name type="scientific">Kineosphaera limosa NBRC 100340</name>
    <dbReference type="NCBI Taxonomy" id="1184609"/>
    <lineage>
        <taxon>Bacteria</taxon>
        <taxon>Bacillati</taxon>
        <taxon>Actinomycetota</taxon>
        <taxon>Actinomycetes</taxon>
        <taxon>Micrococcales</taxon>
        <taxon>Dermatophilaceae</taxon>
        <taxon>Kineosphaera</taxon>
    </lineage>
</organism>
<evidence type="ECO:0000313" key="1">
    <source>
        <dbReference type="EMBL" id="GAB95972.1"/>
    </source>
</evidence>
<sequence>MSREAAAVSFGTPSNLRPSLSTCLTPEPSRETVKRLFRQRVHRVHELGGAMSFVHFEAMRAARDGLADLLRAATEGRPASVQRGADHLVAIIDGKRLVRFYGATCPARAEIAPEDGGYSIILPGLPIHGDGDSLQEALDDTVLALRDYAHAWTERLRLAPNHEQNDMLVQFIAAATDDELRAWLTA</sequence>
<evidence type="ECO:0000313" key="2">
    <source>
        <dbReference type="Proteomes" id="UP000008366"/>
    </source>
</evidence>
<keyword evidence="2" id="KW-1185">Reference proteome</keyword>
<accession>K6WV42</accession>
<comment type="caution">
    <text evidence="1">The sequence shown here is derived from an EMBL/GenBank/DDBJ whole genome shotgun (WGS) entry which is preliminary data.</text>
</comment>
<protein>
    <submittedName>
        <fullName evidence="1">Uncharacterized protein</fullName>
    </submittedName>
</protein>
<reference evidence="1 2" key="1">
    <citation type="submission" date="2012-08" db="EMBL/GenBank/DDBJ databases">
        <title>Whole genome shotgun sequence of Kineosphaera limosa NBRC 100340.</title>
        <authorList>
            <person name="Yoshida I."/>
            <person name="Isaki S."/>
            <person name="Hosoyama A."/>
            <person name="Tsuchikane K."/>
            <person name="Katsumata H."/>
            <person name="Ando Y."/>
            <person name="Ohji S."/>
            <person name="Hamada M."/>
            <person name="Tamura T."/>
            <person name="Yamazoe A."/>
            <person name="Yamazaki S."/>
            <person name="Fujita N."/>
        </authorList>
    </citation>
    <scope>NUCLEOTIDE SEQUENCE [LARGE SCALE GENOMIC DNA]</scope>
    <source>
        <strain evidence="1 2">NBRC 100340</strain>
    </source>
</reference>
<dbReference type="Proteomes" id="UP000008366">
    <property type="component" value="Unassembled WGS sequence"/>
</dbReference>
<dbReference type="eggNOG" id="COG1598">
    <property type="taxonomic scope" value="Bacteria"/>
</dbReference>
<dbReference type="Gene3D" id="3.30.160.620">
    <property type="match status" value="1"/>
</dbReference>
<gene>
    <name evidence="1" type="ORF">KILIM_030_00140</name>
</gene>
<dbReference type="STRING" id="1184609.KILIM_030_00140"/>